<evidence type="ECO:0000313" key="4">
    <source>
        <dbReference type="Proteomes" id="UP000233387"/>
    </source>
</evidence>
<dbReference type="OrthoDB" id="979886at2"/>
<comment type="caution">
    <text evidence="3">The sequence shown here is derived from an EMBL/GenBank/DDBJ whole genome shotgun (WGS) entry which is preliminary data.</text>
</comment>
<dbReference type="EMBL" id="NKXO01000036">
    <property type="protein sequence ID" value="PKQ67233.1"/>
    <property type="molecule type" value="Genomic_DNA"/>
</dbReference>
<sequence length="172" mass="19703">MKNYSFTNHKFLYFSATLLMLLATLIIFFHFANETQQPESKTNTEENNYPASSPATSLNKVSTPIHTEQEKPTELLKRKVSFQWEVEGWNMHCPNVEPLLNSQERGKVTFKVKINEKGKLVALEVIDNLSTLSEESIQSFKTTLELELESCIERKNVKIEPISSGIVTFFVN</sequence>
<evidence type="ECO:0000256" key="1">
    <source>
        <dbReference type="SAM" id="MobiDB-lite"/>
    </source>
</evidence>
<evidence type="ECO:0000256" key="2">
    <source>
        <dbReference type="SAM" id="Phobius"/>
    </source>
</evidence>
<dbReference type="RefSeq" id="WP_101359361.1">
    <property type="nucleotide sequence ID" value="NZ_NKXO01000036.1"/>
</dbReference>
<dbReference type="Proteomes" id="UP000233387">
    <property type="component" value="Unassembled WGS sequence"/>
</dbReference>
<proteinExistence type="predicted"/>
<accession>A0A2N3IAG9</accession>
<keyword evidence="2" id="KW-1133">Transmembrane helix</keyword>
<keyword evidence="2" id="KW-0812">Transmembrane</keyword>
<protein>
    <submittedName>
        <fullName evidence="3">Uncharacterized protein</fullName>
    </submittedName>
</protein>
<keyword evidence="4" id="KW-1185">Reference proteome</keyword>
<organism evidence="3 4">
    <name type="scientific">Raineya orbicola</name>
    <dbReference type="NCBI Taxonomy" id="2016530"/>
    <lineage>
        <taxon>Bacteria</taxon>
        <taxon>Pseudomonadati</taxon>
        <taxon>Bacteroidota</taxon>
        <taxon>Cytophagia</taxon>
        <taxon>Cytophagales</taxon>
        <taxon>Raineyaceae</taxon>
        <taxon>Raineya</taxon>
    </lineage>
</organism>
<gene>
    <name evidence="3" type="ORF">Rain11_2095</name>
</gene>
<name>A0A2N3IAG9_9BACT</name>
<keyword evidence="2" id="KW-0472">Membrane</keyword>
<feature type="region of interest" description="Disordered" evidence="1">
    <location>
        <begin position="38"/>
        <end position="59"/>
    </location>
</feature>
<feature type="transmembrane region" description="Helical" evidence="2">
    <location>
        <begin position="12"/>
        <end position="32"/>
    </location>
</feature>
<reference evidence="3 4" key="1">
    <citation type="submission" date="2017-06" db="EMBL/GenBank/DDBJ databases">
        <title>Raineya orbicola gen. nov., sp. nov. a slightly thermophilic bacterium of the phylum Bacteroidetes and the description of Raineyaceae fam. nov.</title>
        <authorList>
            <person name="Albuquerque L."/>
            <person name="Polonia A.R.M."/>
            <person name="Barroso C."/>
            <person name="Froufe H.J.C."/>
            <person name="Lage O."/>
            <person name="Lobo-Da-Cunha A."/>
            <person name="Egas C."/>
            <person name="Da Costa M.S."/>
        </authorList>
    </citation>
    <scope>NUCLEOTIDE SEQUENCE [LARGE SCALE GENOMIC DNA]</scope>
    <source>
        <strain evidence="3 4">SPSPC-11</strain>
    </source>
</reference>
<dbReference type="AlphaFoldDB" id="A0A2N3IAG9"/>
<evidence type="ECO:0000313" key="3">
    <source>
        <dbReference type="EMBL" id="PKQ67233.1"/>
    </source>
</evidence>